<name>A0A1H8DGE8_9RHOB</name>
<reference evidence="3 4" key="1">
    <citation type="submission" date="2016-10" db="EMBL/GenBank/DDBJ databases">
        <authorList>
            <person name="de Groot N.N."/>
        </authorList>
    </citation>
    <scope>NUCLEOTIDE SEQUENCE [LARGE SCALE GENOMIC DNA]</scope>
    <source>
        <strain evidence="3 4">DSM 3857</strain>
    </source>
</reference>
<dbReference type="Gene3D" id="2.150.10.10">
    <property type="entry name" value="Serralysin-like metalloprotease, C-terminal"/>
    <property type="match status" value="5"/>
</dbReference>
<keyword evidence="2" id="KW-0964">Secreted</keyword>
<evidence type="ECO:0000256" key="1">
    <source>
        <dbReference type="ARBA" id="ARBA00004613"/>
    </source>
</evidence>
<dbReference type="InterPro" id="IPR001343">
    <property type="entry name" value="Hemolysn_Ca-bd"/>
</dbReference>
<dbReference type="InterPro" id="IPR011049">
    <property type="entry name" value="Serralysin-like_metalloprot_C"/>
</dbReference>
<dbReference type="SUPFAM" id="SSF51120">
    <property type="entry name" value="beta-Roll"/>
    <property type="match status" value="6"/>
</dbReference>
<dbReference type="InterPro" id="IPR018511">
    <property type="entry name" value="Hemolysin-typ_Ca-bd_CS"/>
</dbReference>
<evidence type="ECO:0000313" key="4">
    <source>
        <dbReference type="Proteomes" id="UP000198761"/>
    </source>
</evidence>
<organism evidence="3 4">
    <name type="scientific">Gemmobacter aquatilis</name>
    <dbReference type="NCBI Taxonomy" id="933059"/>
    <lineage>
        <taxon>Bacteria</taxon>
        <taxon>Pseudomonadati</taxon>
        <taxon>Pseudomonadota</taxon>
        <taxon>Alphaproteobacteria</taxon>
        <taxon>Rhodobacterales</taxon>
        <taxon>Paracoccaceae</taxon>
        <taxon>Gemmobacter</taxon>
    </lineage>
</organism>
<dbReference type="GO" id="GO:0005576">
    <property type="term" value="C:extracellular region"/>
    <property type="evidence" value="ECO:0007669"/>
    <property type="project" value="UniProtKB-SubCell"/>
</dbReference>
<proteinExistence type="predicted"/>
<evidence type="ECO:0000256" key="2">
    <source>
        <dbReference type="ARBA" id="ARBA00022525"/>
    </source>
</evidence>
<dbReference type="GO" id="GO:0005509">
    <property type="term" value="F:calcium ion binding"/>
    <property type="evidence" value="ECO:0007669"/>
    <property type="project" value="InterPro"/>
</dbReference>
<keyword evidence="4" id="KW-1185">Reference proteome</keyword>
<dbReference type="PRINTS" id="PR00313">
    <property type="entry name" value="CABNDNGRPT"/>
</dbReference>
<dbReference type="STRING" id="933059.SAMN04488103_10320"/>
<dbReference type="AlphaFoldDB" id="A0A1H8DGE8"/>
<gene>
    <name evidence="3" type="ORF">SAMN04488103_10320</name>
</gene>
<accession>A0A1H8DGE8</accession>
<dbReference type="PANTHER" id="PTHR38340:SF1">
    <property type="entry name" value="S-LAYER PROTEIN"/>
    <property type="match status" value="1"/>
</dbReference>
<comment type="subcellular location">
    <subcellularLocation>
        <location evidence="1">Secreted</location>
    </subcellularLocation>
</comment>
<protein>
    <recommendedName>
        <fullName evidence="5">Hemolysin-type calcium-binding repeat-containing protein</fullName>
    </recommendedName>
</protein>
<evidence type="ECO:0008006" key="5">
    <source>
        <dbReference type="Google" id="ProtNLM"/>
    </source>
</evidence>
<dbReference type="PROSITE" id="PS00330">
    <property type="entry name" value="HEMOLYSIN_CALCIUM"/>
    <property type="match status" value="4"/>
</dbReference>
<dbReference type="InterPro" id="IPR050557">
    <property type="entry name" value="RTX_toxin/Mannuronan_C5-epim"/>
</dbReference>
<dbReference type="PANTHER" id="PTHR38340">
    <property type="entry name" value="S-LAYER PROTEIN"/>
    <property type="match status" value="1"/>
</dbReference>
<dbReference type="Pfam" id="PF00353">
    <property type="entry name" value="HemolysinCabind"/>
    <property type="match status" value="9"/>
</dbReference>
<dbReference type="RefSeq" id="WP_175482046.1">
    <property type="nucleotide sequence ID" value="NZ_FOCE01000003.1"/>
</dbReference>
<sequence length="899" mass="91953">MSITGIPTDGGNNTVTVGPTGFYSVDGGEGTDTLVVNYGTLGSDVTYTYAGWGWYRYSDDFLSGVDFINFEIFRLTGGDGDDLLVGGALADTLIGGRGNDRIESGRGPDIVAGGDGHDTWVADYAALGGTFRLTLTAAGNATVSGSNTVLTGIERVILNTALGNDVIDTSAVVGNDVLNTGGGNDTVAAGRGFDVLNAQEGTDRLVMDWSAITDTNADIRLSYIGNGWYRYDAAGLARTDFINFEQYSLTGGAGDDWLGGGALNDVLIGGTGNDTLDGGAGIDKVAGDAGVDLWNVNTSARGSATTINLMTQTTNTGATLSGIERINYVGGNAADTVAAQIGVFNDTFATGDGRDLVITGRGVDSADGGLGDTDVLEMNWSAITDPRFHITNSYVSNGWYQYSAQSGDRLTYIGFEQFRLAGGAGNDYLVGGNLGDTLVGGSGDDTLVGGKGTGIIDGLTGNDLWSADLIDMGKLVFSAKASQTKAQGAGIGLTVKGIERVSLITGNDNDKITTVNGDDWVQMNGGNDVFSGGLGHDTADGGAEIDLLVLDYHTATTSVSNVYAGNGWYRYSMADGSADLTWINFDRFSLKGGSANDTLGGGDLNDVLNGGAGNDMLYGAAGKDKILGGDGNDTWNGSHVTFADDISLVLSSTGNGTVTGIGTTLSLVENIQLATGSGADFINLSAASGNDALSTGVGDDVIHLGRGLVESADGGADTDTLTLDASLAAAGVRMFYWGNGWTRLQASDGSYTADMANIERFNFLGSARSDRVYGFDQTDSLNGRAGTDFLNGGAGNDFLTGGTGADQFIFDVGNAGRDRITDAAAGDMIKLNGVGLTGTIVAGDGSTLMGGELSVSQSGGVTSIHLGLDGTAGADFHVDLTGSFTVADFQIIGNALLLV</sequence>
<evidence type="ECO:0000313" key="3">
    <source>
        <dbReference type="EMBL" id="SEN06256.1"/>
    </source>
</evidence>
<dbReference type="EMBL" id="FOCE01000003">
    <property type="protein sequence ID" value="SEN06256.1"/>
    <property type="molecule type" value="Genomic_DNA"/>
</dbReference>
<dbReference type="Proteomes" id="UP000198761">
    <property type="component" value="Unassembled WGS sequence"/>
</dbReference>